<dbReference type="SUPFAM" id="SSF52129">
    <property type="entry name" value="Caspase-like"/>
    <property type="match status" value="1"/>
</dbReference>
<dbReference type="PANTHER" id="PTHR48104">
    <property type="entry name" value="METACASPASE-4"/>
    <property type="match status" value="1"/>
</dbReference>
<accession>A0A5C5WZ30</accession>
<evidence type="ECO:0000313" key="4">
    <source>
        <dbReference type="Proteomes" id="UP000318053"/>
    </source>
</evidence>
<dbReference type="OrthoDB" id="1491023at2"/>
<evidence type="ECO:0000313" key="3">
    <source>
        <dbReference type="EMBL" id="TWT55539.1"/>
    </source>
</evidence>
<reference evidence="3 4" key="1">
    <citation type="submission" date="2019-02" db="EMBL/GenBank/DDBJ databases">
        <title>Deep-cultivation of Planctomycetes and their phenomic and genomic characterization uncovers novel biology.</title>
        <authorList>
            <person name="Wiegand S."/>
            <person name="Jogler M."/>
            <person name="Boedeker C."/>
            <person name="Pinto D."/>
            <person name="Vollmers J."/>
            <person name="Rivas-Marin E."/>
            <person name="Kohn T."/>
            <person name="Peeters S.H."/>
            <person name="Heuer A."/>
            <person name="Rast P."/>
            <person name="Oberbeckmann S."/>
            <person name="Bunk B."/>
            <person name="Jeske O."/>
            <person name="Meyerdierks A."/>
            <person name="Storesund J.E."/>
            <person name="Kallscheuer N."/>
            <person name="Luecker S."/>
            <person name="Lage O.M."/>
            <person name="Pohl T."/>
            <person name="Merkel B.J."/>
            <person name="Hornburger P."/>
            <person name="Mueller R.-W."/>
            <person name="Bruemmer F."/>
            <person name="Labrenz M."/>
            <person name="Spormann A.M."/>
            <person name="Op Den Camp H."/>
            <person name="Overmann J."/>
            <person name="Amann R."/>
            <person name="Jetten M.S.M."/>
            <person name="Mascher T."/>
            <person name="Medema M.H."/>
            <person name="Devos D.P."/>
            <person name="Kaster A.-K."/>
            <person name="Ovreas L."/>
            <person name="Rohde M."/>
            <person name="Galperin M.Y."/>
            <person name="Jogler C."/>
        </authorList>
    </citation>
    <scope>NUCLEOTIDE SEQUENCE [LARGE SCALE GENOMIC DNA]</scope>
    <source>
        <strain evidence="3 4">CA85</strain>
    </source>
</reference>
<comment type="caution">
    <text evidence="3">The sequence shown here is derived from an EMBL/GenBank/DDBJ whole genome shotgun (WGS) entry which is preliminary data.</text>
</comment>
<dbReference type="SUPFAM" id="SSF53474">
    <property type="entry name" value="alpha/beta-Hydrolases"/>
    <property type="match status" value="1"/>
</dbReference>
<dbReference type="GO" id="GO:0006508">
    <property type="term" value="P:proteolysis"/>
    <property type="evidence" value="ECO:0007669"/>
    <property type="project" value="InterPro"/>
</dbReference>
<dbReference type="InterPro" id="IPR029058">
    <property type="entry name" value="AB_hydrolase_fold"/>
</dbReference>
<gene>
    <name evidence="3" type="ORF">CA85_48920</name>
</gene>
<feature type="domain" description="Peptidase C14 caspase" evidence="1">
    <location>
        <begin position="6"/>
        <end position="261"/>
    </location>
</feature>
<proteinExistence type="predicted"/>
<dbReference type="AlphaFoldDB" id="A0A5C5WZ30"/>
<evidence type="ECO:0000259" key="2">
    <source>
        <dbReference type="Pfam" id="PF24096"/>
    </source>
</evidence>
<dbReference type="Pfam" id="PF00656">
    <property type="entry name" value="Peptidase_C14"/>
    <property type="match status" value="1"/>
</dbReference>
<dbReference type="GO" id="GO:0004197">
    <property type="term" value="F:cysteine-type endopeptidase activity"/>
    <property type="evidence" value="ECO:0007669"/>
    <property type="project" value="InterPro"/>
</dbReference>
<keyword evidence="4" id="KW-1185">Reference proteome</keyword>
<dbReference type="Proteomes" id="UP000318053">
    <property type="component" value="Unassembled WGS sequence"/>
</dbReference>
<dbReference type="GO" id="GO:0005737">
    <property type="term" value="C:cytoplasm"/>
    <property type="evidence" value="ECO:0007669"/>
    <property type="project" value="TreeGrafter"/>
</dbReference>
<dbReference type="InterPro" id="IPR055803">
    <property type="entry name" value="DUF7379"/>
</dbReference>
<dbReference type="EMBL" id="SJPK01000024">
    <property type="protein sequence ID" value="TWT55539.1"/>
    <property type="molecule type" value="Genomic_DNA"/>
</dbReference>
<evidence type="ECO:0000259" key="1">
    <source>
        <dbReference type="Pfam" id="PF00656"/>
    </source>
</evidence>
<dbReference type="InterPro" id="IPR011600">
    <property type="entry name" value="Pept_C14_caspase"/>
</dbReference>
<dbReference type="Gene3D" id="3.40.50.1820">
    <property type="entry name" value="alpha/beta hydrolase"/>
    <property type="match status" value="1"/>
</dbReference>
<sequence>MANHIYALLVGINDYPHHVGRLYGCLNDVQHVHNYLSNTCDRSRLHIETLLDSDATRRNVVGQIQTHLGKAGKDDVVVFHFSGHGARSKSASQFRQFFPDGWDEGLVCHDSRDPGGFDLADKELAVLLAEVARNEPHLAVIFDCCHSGSATRNADDFTQLKARQTHEVFDERPLETYLDGYYAKLHNQGKPLQIPASRHILLAACQRIQKAWEGKDHNGVFTSTLLEVLGKSGSDISYAELFVRCRAAVRKRADNQDPQFETYCGFPAYTGFLGNRSSHAARRFSVYFENRSWRIDCGALHGLPSDPDNTVELALFPEFDQSRVAGHAATTQVGTQKSDLQLLDFEADPATRFQAEITTLPVPPLAVHLEGNAQDRDSFEKFLNASGDRSLGISLLTDAPEAARYTLCAEDGSYLLKFRETDRLIQGAKGYTQQAAEYMFAILKQVAAWERAVVLQNHSTRMNRDDVPFQFCELLGDDDHAEQYSCPHGEITLDVRRENGEWQAVRGVLKARNLTPQPLHLLLVHFADDYGIQVLYNERVEPTDSDFTVTLDGNATFNLSLDDNEGDEAIHTFKLIVSTEKVDDFLLGQEPLEIGRIFDPRATRSTKGLTFGPPRKKLVHENEWFTRDLHIKLVRQLDRVTTKDTTLAGGKITIKGHASLQAGVSLSAAKTTTRSVGTAPDIYRALERQGMQLLNFSGTRGDSENILELTDIQNADALKQDPLEIELNVELAVGEFILPLTFDGEHLLLTGDPWQDEQGRTHVRIEHIPEVPDNRRSLGRALQMYFFKTYLGQENVNRLCWIEYKTDASFERHRSGVAEKVAAAKSVLLLIHGIIGNTDSIVQALKLAQDADGRSIDQKFDLVLTYDYENLSTPIAETAVRLKQQLAEAGLREGDDKRLTLLVHSMGGLVSRWFIEREGGNRVVDHLVMFGTPNKGSPFGKVDMARRLSSLLTTLAINTSPPFAPFGAALLSALVRSQKVTPTLEQMNPGSEFIRMLNTSDDPAVPYTIVSGDIRDYSEESDKLIPKLIAKLGGGPLFDALYQDAAHDIAVSDASIRSIPDNRTPAPQKCNVICHHLNYFASNVGLKAMAGVAW</sequence>
<dbReference type="InterPro" id="IPR029030">
    <property type="entry name" value="Caspase-like_dom_sf"/>
</dbReference>
<dbReference type="Gene3D" id="3.40.50.1460">
    <property type="match status" value="1"/>
</dbReference>
<protein>
    <submittedName>
        <fullName evidence="3">Caspase domain protein</fullName>
    </submittedName>
</protein>
<name>A0A5C5WZ30_9BACT</name>
<dbReference type="Pfam" id="PF24096">
    <property type="entry name" value="DUF7379"/>
    <property type="match status" value="1"/>
</dbReference>
<dbReference type="InterPro" id="IPR050452">
    <property type="entry name" value="Metacaspase"/>
</dbReference>
<organism evidence="3 4">
    <name type="scientific">Allorhodopirellula solitaria</name>
    <dbReference type="NCBI Taxonomy" id="2527987"/>
    <lineage>
        <taxon>Bacteria</taxon>
        <taxon>Pseudomonadati</taxon>
        <taxon>Planctomycetota</taxon>
        <taxon>Planctomycetia</taxon>
        <taxon>Pirellulales</taxon>
        <taxon>Pirellulaceae</taxon>
        <taxon>Allorhodopirellula</taxon>
    </lineage>
</organism>
<dbReference type="PANTHER" id="PTHR48104:SF30">
    <property type="entry name" value="METACASPASE-1"/>
    <property type="match status" value="1"/>
</dbReference>
<feature type="domain" description="DUF7379" evidence="2">
    <location>
        <begin position="828"/>
        <end position="998"/>
    </location>
</feature>
<dbReference type="RefSeq" id="WP_146393730.1">
    <property type="nucleotide sequence ID" value="NZ_SJPK01000024.1"/>
</dbReference>